<feature type="region of interest" description="Disordered" evidence="1">
    <location>
        <begin position="1"/>
        <end position="127"/>
    </location>
</feature>
<reference evidence="2" key="2">
    <citation type="submission" date="2020-09" db="EMBL/GenBank/DDBJ databases">
        <authorList>
            <person name="Sun Q."/>
            <person name="Zhou Y."/>
        </authorList>
    </citation>
    <scope>NUCLEOTIDE SEQUENCE</scope>
    <source>
        <strain evidence="2">CGMCC 4.7201</strain>
    </source>
</reference>
<comment type="caution">
    <text evidence="2">The sequence shown here is derived from an EMBL/GenBank/DDBJ whole genome shotgun (WGS) entry which is preliminary data.</text>
</comment>
<feature type="compositionally biased region" description="Low complexity" evidence="1">
    <location>
        <begin position="66"/>
        <end position="97"/>
    </location>
</feature>
<feature type="compositionally biased region" description="Polar residues" evidence="1">
    <location>
        <begin position="56"/>
        <end position="65"/>
    </location>
</feature>
<dbReference type="RefSeq" id="WP_189131466.1">
    <property type="nucleotide sequence ID" value="NZ_BMMS01000008.1"/>
</dbReference>
<accession>A0A918DVU1</accession>
<keyword evidence="3" id="KW-1185">Reference proteome</keyword>
<name>A0A918DVU1_9ACTN</name>
<evidence type="ECO:0000313" key="3">
    <source>
        <dbReference type="Proteomes" id="UP000641932"/>
    </source>
</evidence>
<feature type="compositionally biased region" description="Low complexity" evidence="1">
    <location>
        <begin position="28"/>
        <end position="52"/>
    </location>
</feature>
<dbReference type="Proteomes" id="UP000641932">
    <property type="component" value="Unassembled WGS sequence"/>
</dbReference>
<evidence type="ECO:0000313" key="2">
    <source>
        <dbReference type="EMBL" id="GGO86543.1"/>
    </source>
</evidence>
<evidence type="ECO:0000256" key="1">
    <source>
        <dbReference type="SAM" id="MobiDB-lite"/>
    </source>
</evidence>
<organism evidence="2 3">
    <name type="scientific">Wenjunlia tyrosinilytica</name>
    <dbReference type="NCBI Taxonomy" id="1544741"/>
    <lineage>
        <taxon>Bacteria</taxon>
        <taxon>Bacillati</taxon>
        <taxon>Actinomycetota</taxon>
        <taxon>Actinomycetes</taxon>
        <taxon>Kitasatosporales</taxon>
        <taxon>Streptomycetaceae</taxon>
        <taxon>Wenjunlia</taxon>
    </lineage>
</organism>
<reference evidence="2" key="1">
    <citation type="journal article" date="2014" name="Int. J. Syst. Evol. Microbiol.">
        <title>Complete genome sequence of Corynebacterium casei LMG S-19264T (=DSM 44701T), isolated from a smear-ripened cheese.</title>
        <authorList>
            <consortium name="US DOE Joint Genome Institute (JGI-PGF)"/>
            <person name="Walter F."/>
            <person name="Albersmeier A."/>
            <person name="Kalinowski J."/>
            <person name="Ruckert C."/>
        </authorList>
    </citation>
    <scope>NUCLEOTIDE SEQUENCE</scope>
    <source>
        <strain evidence="2">CGMCC 4.7201</strain>
    </source>
</reference>
<protein>
    <submittedName>
        <fullName evidence="2">Uncharacterized protein</fullName>
    </submittedName>
</protein>
<sequence>MRWSGGKRCPARADHNSGVGDARADHVGASSIGAGNADSNGGAGNADSNGGAKNISAKNGCSNNGGSNTADATSANTADATSGSTADATSGSTAGNGHADPSAVPGGAASHTYDAAPHGNRFHSGHVHVDATGRSANGLVGADRCGRVRRSSRELVVPP</sequence>
<dbReference type="AlphaFoldDB" id="A0A918DVU1"/>
<proteinExistence type="predicted"/>
<gene>
    <name evidence="2" type="ORF">GCM10012280_22920</name>
</gene>
<dbReference type="EMBL" id="BMMS01000008">
    <property type="protein sequence ID" value="GGO86543.1"/>
    <property type="molecule type" value="Genomic_DNA"/>
</dbReference>